<dbReference type="AlphaFoldDB" id="A0A8H7UCG4"/>
<feature type="domain" description="PPIase FKBP-type" evidence="8">
    <location>
        <begin position="26"/>
        <end position="114"/>
    </location>
</feature>
<keyword evidence="7" id="KW-0812">Transmembrane</keyword>
<comment type="catalytic activity">
    <reaction evidence="1 5">
        <text>[protein]-peptidylproline (omega=180) = [protein]-peptidylproline (omega=0)</text>
        <dbReference type="Rhea" id="RHEA:16237"/>
        <dbReference type="Rhea" id="RHEA-COMP:10747"/>
        <dbReference type="Rhea" id="RHEA-COMP:10748"/>
        <dbReference type="ChEBI" id="CHEBI:83833"/>
        <dbReference type="ChEBI" id="CHEBI:83834"/>
        <dbReference type="EC" id="5.2.1.8"/>
    </reaction>
</comment>
<dbReference type="EMBL" id="JAEPQZ010000012">
    <property type="protein sequence ID" value="KAG2174818.1"/>
    <property type="molecule type" value="Genomic_DNA"/>
</dbReference>
<feature type="transmembrane region" description="Helical" evidence="7">
    <location>
        <begin position="123"/>
        <end position="143"/>
    </location>
</feature>
<protein>
    <recommendedName>
        <fullName evidence="2 5">peptidylprolyl isomerase</fullName>
        <ecNumber evidence="2 5">5.2.1.8</ecNumber>
    </recommendedName>
</protein>
<dbReference type="InterPro" id="IPR001179">
    <property type="entry name" value="PPIase_FKBP_dom"/>
</dbReference>
<dbReference type="Pfam" id="PF06552">
    <property type="entry name" value="TOM20_plant"/>
    <property type="match status" value="1"/>
</dbReference>
<organism evidence="9 10">
    <name type="scientific">Mortierella isabellina</name>
    <name type="common">Filamentous fungus</name>
    <name type="synonym">Umbelopsis isabellina</name>
    <dbReference type="NCBI Taxonomy" id="91625"/>
    <lineage>
        <taxon>Eukaryota</taxon>
        <taxon>Fungi</taxon>
        <taxon>Fungi incertae sedis</taxon>
        <taxon>Mucoromycota</taxon>
        <taxon>Mucoromycotina</taxon>
        <taxon>Umbelopsidomycetes</taxon>
        <taxon>Umbelopsidales</taxon>
        <taxon>Umbelopsidaceae</taxon>
        <taxon>Umbelopsis</taxon>
    </lineage>
</organism>
<evidence type="ECO:0000256" key="2">
    <source>
        <dbReference type="ARBA" id="ARBA00013194"/>
    </source>
</evidence>
<dbReference type="PANTHER" id="PTHR45779:SF7">
    <property type="entry name" value="PEPTIDYLPROLYL ISOMERASE"/>
    <property type="match status" value="1"/>
</dbReference>
<sequence length="694" mass="78173">MASKKLVIEYVKQVEETPELRRSKKSDVLSMHYTGFFEKSNKKFDSSRDRKQPFEFMLGAGEVIKGWDEGLQDMAIGEQRKLTIPPDMAYGVYGVGPIPGNATLVFDVELLDIKEKRSHDASALMLPLLLLVALIGGLFYINFIGGTTKTARLPDQSTESRAIGTLQIMGRPKPTKPPKKEKASKKQAEPSTFEDFMEEGVELEEKGERYGDGEKSQRFYERAAEMYGKAHALNKKDSDCLYNWGRVLFVLLQFLPKRVDPMTKLKLIDSSIDKFRRALALESKNADAMFNLGQALNTRAETVQEVDEIEDGYNQAAIAVQEAISILEEAYTLQENELTPQLQDLSINEPEHQHQHEHEHQHDHDHDHDHDHPQGQDTESGSASTGDPSTTVTEVIPTTAYTLIDTLVATANAQSTMGSMLANYEKSLDLFNSAKDKLHQAEQWLGKASRENEKDYQQAVIQIALQRAQVLSLLADRTMTADGQVDDKSYTLALEQLDFVTSKVDPRHCEAMCDRGDLLSQYAQAKQQSYLRSGRKLDGDASGKEVWQLFSQASKSFQGGLEIEPKNSSILRKLGDLSLIRAQLPLTVAEKNKQQLLKNGEFYYKQVLESDKQDIYGAWLGWAASAWALGNWCADAGKRTEADKIIKMWMKRGGDVDVVQGAYEENDCFPKQFVDWVMVTYFDDEEEDDDDDSE</sequence>
<evidence type="ECO:0000313" key="9">
    <source>
        <dbReference type="EMBL" id="KAG2174818.1"/>
    </source>
</evidence>
<evidence type="ECO:0000256" key="6">
    <source>
        <dbReference type="SAM" id="MobiDB-lite"/>
    </source>
</evidence>
<dbReference type="EC" id="5.2.1.8" evidence="2 5"/>
<proteinExistence type="predicted"/>
<dbReference type="GO" id="GO:0005783">
    <property type="term" value="C:endoplasmic reticulum"/>
    <property type="evidence" value="ECO:0007669"/>
    <property type="project" value="TreeGrafter"/>
</dbReference>
<dbReference type="Proteomes" id="UP000654370">
    <property type="component" value="Unassembled WGS sequence"/>
</dbReference>
<accession>A0A8H7UCG4</accession>
<dbReference type="GO" id="GO:0003755">
    <property type="term" value="F:peptidyl-prolyl cis-trans isomerase activity"/>
    <property type="evidence" value="ECO:0007669"/>
    <property type="project" value="UniProtKB-KW"/>
</dbReference>
<evidence type="ECO:0000256" key="1">
    <source>
        <dbReference type="ARBA" id="ARBA00000971"/>
    </source>
</evidence>
<dbReference type="OrthoDB" id="5328412at2759"/>
<keyword evidence="3 5" id="KW-0697">Rotamase</keyword>
<dbReference type="FunFam" id="3.10.50.40:FF:000006">
    <property type="entry name" value="Peptidyl-prolyl cis-trans isomerase"/>
    <property type="match status" value="1"/>
</dbReference>
<dbReference type="PANTHER" id="PTHR45779">
    <property type="entry name" value="PEPTIDYLPROLYL ISOMERASE"/>
    <property type="match status" value="1"/>
</dbReference>
<evidence type="ECO:0000256" key="7">
    <source>
        <dbReference type="SAM" id="Phobius"/>
    </source>
</evidence>
<reference evidence="9" key="1">
    <citation type="submission" date="2020-12" db="EMBL/GenBank/DDBJ databases">
        <title>Metabolic potential, ecology and presence of endohyphal bacteria is reflected in genomic diversity of Mucoromycotina.</title>
        <authorList>
            <person name="Muszewska A."/>
            <person name="Okrasinska A."/>
            <person name="Steczkiewicz K."/>
            <person name="Drgas O."/>
            <person name="Orlowska M."/>
            <person name="Perlinska-Lenart U."/>
            <person name="Aleksandrzak-Piekarczyk T."/>
            <person name="Szatraj K."/>
            <person name="Zielenkiewicz U."/>
            <person name="Pilsyk S."/>
            <person name="Malc E."/>
            <person name="Mieczkowski P."/>
            <person name="Kruszewska J.S."/>
            <person name="Biernat P."/>
            <person name="Pawlowska J."/>
        </authorList>
    </citation>
    <scope>NUCLEOTIDE SEQUENCE</scope>
    <source>
        <strain evidence="9">WA0000067209</strain>
    </source>
</reference>
<evidence type="ECO:0000256" key="3">
    <source>
        <dbReference type="ARBA" id="ARBA00023110"/>
    </source>
</evidence>
<dbReference type="Gene3D" id="3.10.50.40">
    <property type="match status" value="1"/>
</dbReference>
<keyword evidence="4 5" id="KW-0413">Isomerase</keyword>
<dbReference type="SUPFAM" id="SSF54534">
    <property type="entry name" value="FKBP-like"/>
    <property type="match status" value="1"/>
</dbReference>
<keyword evidence="7" id="KW-1133">Transmembrane helix</keyword>
<evidence type="ECO:0000256" key="5">
    <source>
        <dbReference type="PROSITE-ProRule" id="PRU00277"/>
    </source>
</evidence>
<evidence type="ECO:0000259" key="8">
    <source>
        <dbReference type="PROSITE" id="PS50059"/>
    </source>
</evidence>
<feature type="compositionally biased region" description="Basic and acidic residues" evidence="6">
    <location>
        <begin position="350"/>
        <end position="374"/>
    </location>
</feature>
<keyword evidence="10" id="KW-1185">Reference proteome</keyword>
<comment type="caution">
    <text evidence="9">The sequence shown here is derived from an EMBL/GenBank/DDBJ whole genome shotgun (WGS) entry which is preliminary data.</text>
</comment>
<dbReference type="InterPro" id="IPR044609">
    <property type="entry name" value="FKBP2/11"/>
</dbReference>
<feature type="compositionally biased region" description="Polar residues" evidence="6">
    <location>
        <begin position="375"/>
        <end position="391"/>
    </location>
</feature>
<dbReference type="Gene3D" id="1.25.40.10">
    <property type="entry name" value="Tetratricopeptide repeat domain"/>
    <property type="match status" value="2"/>
</dbReference>
<name>A0A8H7UCG4_MORIS</name>
<gene>
    <name evidence="9" type="ORF">INT43_005880</name>
</gene>
<feature type="region of interest" description="Disordered" evidence="6">
    <location>
        <begin position="169"/>
        <end position="192"/>
    </location>
</feature>
<feature type="region of interest" description="Disordered" evidence="6">
    <location>
        <begin position="350"/>
        <end position="391"/>
    </location>
</feature>
<dbReference type="PROSITE" id="PS50059">
    <property type="entry name" value="FKBP_PPIASE"/>
    <property type="match status" value="1"/>
</dbReference>
<dbReference type="InterPro" id="IPR011990">
    <property type="entry name" value="TPR-like_helical_dom_sf"/>
</dbReference>
<evidence type="ECO:0000256" key="4">
    <source>
        <dbReference type="ARBA" id="ARBA00023235"/>
    </source>
</evidence>
<feature type="compositionally biased region" description="Basic and acidic residues" evidence="6">
    <location>
        <begin position="178"/>
        <end position="188"/>
    </location>
</feature>
<evidence type="ECO:0000313" key="10">
    <source>
        <dbReference type="Proteomes" id="UP000654370"/>
    </source>
</evidence>
<dbReference type="InterPro" id="IPR046357">
    <property type="entry name" value="PPIase_dom_sf"/>
</dbReference>
<keyword evidence="7" id="KW-0472">Membrane</keyword>
<dbReference type="Pfam" id="PF00254">
    <property type="entry name" value="FKBP_C"/>
    <property type="match status" value="1"/>
</dbReference>
<dbReference type="SUPFAM" id="SSF48452">
    <property type="entry name" value="TPR-like"/>
    <property type="match status" value="1"/>
</dbReference>